<protein>
    <submittedName>
        <fullName evidence="2">Uncharacterized protein</fullName>
    </submittedName>
</protein>
<keyword evidence="1" id="KW-1133">Transmembrane helix</keyword>
<dbReference type="Proteomes" id="UP000228952">
    <property type="component" value="Unassembled WGS sequence"/>
</dbReference>
<organism evidence="2 3">
    <name type="scientific">Candidatus Dojkabacteria bacterium CG_4_10_14_0_2_um_filter_Dojkabacteria_WS6_41_15</name>
    <dbReference type="NCBI Taxonomy" id="2014249"/>
    <lineage>
        <taxon>Bacteria</taxon>
        <taxon>Candidatus Dojkabacteria</taxon>
    </lineage>
</organism>
<dbReference type="AlphaFoldDB" id="A0A2M7W210"/>
<dbReference type="EMBL" id="PFQB01000061">
    <property type="protein sequence ID" value="PJA14127.1"/>
    <property type="molecule type" value="Genomic_DNA"/>
</dbReference>
<keyword evidence="1" id="KW-0472">Membrane</keyword>
<keyword evidence="1" id="KW-0812">Transmembrane</keyword>
<evidence type="ECO:0000313" key="3">
    <source>
        <dbReference type="Proteomes" id="UP000228952"/>
    </source>
</evidence>
<evidence type="ECO:0000256" key="1">
    <source>
        <dbReference type="SAM" id="Phobius"/>
    </source>
</evidence>
<name>A0A2M7W210_9BACT</name>
<gene>
    <name evidence="2" type="ORF">COX64_02425</name>
</gene>
<reference evidence="3" key="1">
    <citation type="submission" date="2017-09" db="EMBL/GenBank/DDBJ databases">
        <title>Depth-based differentiation of microbial function through sediment-hosted aquifers and enrichment of novel symbionts in the deep terrestrial subsurface.</title>
        <authorList>
            <person name="Probst A.J."/>
            <person name="Ladd B."/>
            <person name="Jarett J.K."/>
            <person name="Geller-Mcgrath D.E."/>
            <person name="Sieber C.M.K."/>
            <person name="Emerson J.B."/>
            <person name="Anantharaman K."/>
            <person name="Thomas B.C."/>
            <person name="Malmstrom R."/>
            <person name="Stieglmeier M."/>
            <person name="Klingl A."/>
            <person name="Woyke T."/>
            <person name="Ryan C.M."/>
            <person name="Banfield J.F."/>
        </authorList>
    </citation>
    <scope>NUCLEOTIDE SEQUENCE [LARGE SCALE GENOMIC DNA]</scope>
</reference>
<feature type="transmembrane region" description="Helical" evidence="1">
    <location>
        <begin position="20"/>
        <end position="44"/>
    </location>
</feature>
<accession>A0A2M7W210</accession>
<dbReference type="Pfam" id="PF18910">
    <property type="entry name" value="DUF5665"/>
    <property type="match status" value="1"/>
</dbReference>
<proteinExistence type="predicted"/>
<sequence>MKAQAVYLDKTKSKLFTDNLVAGIGWGMGTVLGALVLVTFLGMIASKVQTIPIIGEFVYGIIVEVGKLQGK</sequence>
<comment type="caution">
    <text evidence="2">The sequence shown here is derived from an EMBL/GenBank/DDBJ whole genome shotgun (WGS) entry which is preliminary data.</text>
</comment>
<dbReference type="InterPro" id="IPR043723">
    <property type="entry name" value="DUF5665"/>
</dbReference>
<evidence type="ECO:0000313" key="2">
    <source>
        <dbReference type="EMBL" id="PJA14127.1"/>
    </source>
</evidence>